<reference evidence="1" key="1">
    <citation type="submission" date="2020-01" db="EMBL/GenBank/DDBJ databases">
        <title>Development of genomics and gene disruption for Polysphondylium violaceum indicates a role for the polyketide synthase stlB in stalk morphogenesis.</title>
        <authorList>
            <person name="Narita B."/>
            <person name="Kawabe Y."/>
            <person name="Kin K."/>
            <person name="Saito T."/>
            <person name="Gibbs R."/>
            <person name="Kuspa A."/>
            <person name="Muzny D."/>
            <person name="Queller D."/>
            <person name="Richards S."/>
            <person name="Strassman J."/>
            <person name="Sucgang R."/>
            <person name="Worley K."/>
            <person name="Schaap P."/>
        </authorList>
    </citation>
    <scope>NUCLEOTIDE SEQUENCE</scope>
    <source>
        <strain evidence="1">QSvi11</strain>
    </source>
</reference>
<proteinExistence type="predicted"/>
<gene>
    <name evidence="1" type="ORF">CYY_010475</name>
</gene>
<organism evidence="1 2">
    <name type="scientific">Polysphondylium violaceum</name>
    <dbReference type="NCBI Taxonomy" id="133409"/>
    <lineage>
        <taxon>Eukaryota</taxon>
        <taxon>Amoebozoa</taxon>
        <taxon>Evosea</taxon>
        <taxon>Eumycetozoa</taxon>
        <taxon>Dictyostelia</taxon>
        <taxon>Dictyosteliales</taxon>
        <taxon>Dictyosteliaceae</taxon>
        <taxon>Polysphondylium</taxon>
    </lineage>
</organism>
<dbReference type="Proteomes" id="UP000695562">
    <property type="component" value="Unassembled WGS sequence"/>
</dbReference>
<sequence length="78" mass="8781">MINNDFVGFKFILTDYIKVVQVDIIDEAAMMTAQSSNLAIIDLAINNTLPSYESRPPLPFVKKLYQSSADQDNNIIGW</sequence>
<evidence type="ECO:0000313" key="2">
    <source>
        <dbReference type="Proteomes" id="UP000695562"/>
    </source>
</evidence>
<name>A0A8J4PJS8_9MYCE</name>
<keyword evidence="2" id="KW-1185">Reference proteome</keyword>
<dbReference type="AlphaFoldDB" id="A0A8J4PJS8"/>
<comment type="caution">
    <text evidence="1">The sequence shown here is derived from an EMBL/GenBank/DDBJ whole genome shotgun (WGS) entry which is preliminary data.</text>
</comment>
<evidence type="ECO:0000313" key="1">
    <source>
        <dbReference type="EMBL" id="KAF2068198.1"/>
    </source>
</evidence>
<dbReference type="EMBL" id="AJWJ01001137">
    <property type="protein sequence ID" value="KAF2068198.1"/>
    <property type="molecule type" value="Genomic_DNA"/>
</dbReference>
<protein>
    <submittedName>
        <fullName evidence="1">Uncharacterized protein</fullName>
    </submittedName>
</protein>
<accession>A0A8J4PJS8</accession>